<dbReference type="PRINTS" id="PR00410">
    <property type="entry name" value="PHEHYDRXLASE"/>
</dbReference>
<comment type="caution">
    <text evidence="4">The sequence shown here is derived from an EMBL/GenBank/DDBJ whole genome shotgun (WGS) entry which is preliminary data.</text>
</comment>
<dbReference type="Gene3D" id="3.10.20.30">
    <property type="match status" value="1"/>
</dbReference>
<dbReference type="InterPro" id="IPR008333">
    <property type="entry name" value="Cbr1-like_FAD-bd_dom"/>
</dbReference>
<name>A0ABR5YVX5_9GAMM</name>
<accession>A0ABR5YVX5</accession>
<dbReference type="SUPFAM" id="SSF54292">
    <property type="entry name" value="2Fe-2S ferredoxin-like"/>
    <property type="match status" value="1"/>
</dbReference>
<dbReference type="SUPFAM" id="SSF52343">
    <property type="entry name" value="Ferredoxin reductase-like, C-terminal NADP-linked domain"/>
    <property type="match status" value="1"/>
</dbReference>
<proteinExistence type="predicted"/>
<dbReference type="NCBIfam" id="NF004317">
    <property type="entry name" value="PRK05713.1"/>
    <property type="match status" value="1"/>
</dbReference>
<protein>
    <submittedName>
        <fullName evidence="4">Iron-sulfur-binding ferredoxin reductase</fullName>
    </submittedName>
</protein>
<dbReference type="InterPro" id="IPR017927">
    <property type="entry name" value="FAD-bd_FR_type"/>
</dbReference>
<dbReference type="EMBL" id="JAAMRF010000001">
    <property type="protein sequence ID" value="MBA1272077.1"/>
    <property type="molecule type" value="Genomic_DNA"/>
</dbReference>
<keyword evidence="5" id="KW-1185">Reference proteome</keyword>
<dbReference type="Proteomes" id="UP000786387">
    <property type="component" value="Unassembled WGS sequence"/>
</dbReference>
<dbReference type="PANTHER" id="PTHR47354:SF3">
    <property type="entry name" value="OXIDOREDUCTASE-RELATED"/>
    <property type="match status" value="1"/>
</dbReference>
<dbReference type="InterPro" id="IPR012675">
    <property type="entry name" value="Beta-grasp_dom_sf"/>
</dbReference>
<dbReference type="Pfam" id="PF00111">
    <property type="entry name" value="Fer2"/>
    <property type="match status" value="1"/>
</dbReference>
<evidence type="ECO:0000256" key="1">
    <source>
        <dbReference type="ARBA" id="ARBA00034078"/>
    </source>
</evidence>
<reference evidence="4 5" key="1">
    <citation type="submission" date="2020-02" db="EMBL/GenBank/DDBJ databases">
        <title>Synteny-based analysis reveals conserved mechanism for high triclosan tolerance in Pseudomonas, as well as instances of horizontal transfer.</title>
        <authorList>
            <person name="Mcfarland A.G."/>
            <person name="Bertucci H.K."/>
            <person name="Litmann E."/>
            <person name="Shen J."/>
            <person name="Huttenhower C."/>
            <person name="Hartmann E.M."/>
        </authorList>
    </citation>
    <scope>NUCLEOTIDE SEQUENCE [LARGE SCALE GENOMIC DNA]</scope>
    <source>
        <strain evidence="4 5">115A1</strain>
    </source>
</reference>
<evidence type="ECO:0000259" key="2">
    <source>
        <dbReference type="PROSITE" id="PS51085"/>
    </source>
</evidence>
<feature type="domain" description="2Fe-2S ferredoxin-type" evidence="2">
    <location>
        <begin position="1"/>
        <end position="88"/>
    </location>
</feature>
<evidence type="ECO:0000313" key="5">
    <source>
        <dbReference type="Proteomes" id="UP000786387"/>
    </source>
</evidence>
<sequence length="309" mass="33982">MPELCCAGQCWSVEAGANLLDALNLAGHRVPYSCRAGSCHACMVRCTAGQPEDARPDALPFDQRAAGWRLACQCRVRESLNVEVYDPEREGIPANVQHLDWPAKGIARLRLQPQRPFRYNAGQHVLLWTEQGVARPYSLASLPAEDAWLEFHVDCRNPGAFSEAVRHLSLGDTLRLGNLHGGALHYDPLWENQPLLLLASGTGLAPLWAILREALRQGHTAPIRLIHVGYGYLGEALEALALSQPQVEVERVEEGQEWLASLQPTSRRTIALLCGGDGFVEAASRRLFMTGLPRGQIFSDTFVSAKHDA</sequence>
<dbReference type="Gene3D" id="3.40.50.80">
    <property type="entry name" value="Nucleotide-binding domain of ferredoxin-NADP reductase (FNR) module"/>
    <property type="match status" value="1"/>
</dbReference>
<gene>
    <name evidence="4" type="ORF">G7026_01780</name>
</gene>
<dbReference type="InterPro" id="IPR039261">
    <property type="entry name" value="FNR_nucleotide-bd"/>
</dbReference>
<dbReference type="InterPro" id="IPR036010">
    <property type="entry name" value="2Fe-2S_ferredoxin-like_sf"/>
</dbReference>
<dbReference type="SUPFAM" id="SSF63380">
    <property type="entry name" value="Riboflavin synthase domain-like"/>
    <property type="match status" value="1"/>
</dbReference>
<evidence type="ECO:0000313" key="4">
    <source>
        <dbReference type="EMBL" id="MBA1272077.1"/>
    </source>
</evidence>
<feature type="domain" description="FAD-binding FR-type" evidence="3">
    <location>
        <begin position="86"/>
        <end position="187"/>
    </location>
</feature>
<dbReference type="InterPro" id="IPR001041">
    <property type="entry name" value="2Fe-2S_ferredoxin-type"/>
</dbReference>
<dbReference type="PANTHER" id="PTHR47354">
    <property type="entry name" value="NADH OXIDOREDUCTASE HCR"/>
    <property type="match status" value="1"/>
</dbReference>
<dbReference type="Gene3D" id="2.40.30.10">
    <property type="entry name" value="Translation factors"/>
    <property type="match status" value="1"/>
</dbReference>
<dbReference type="InterPro" id="IPR001709">
    <property type="entry name" value="Flavoprot_Pyr_Nucl_cyt_Rdtase"/>
</dbReference>
<organism evidence="4 5">
    <name type="scientific">Stutzerimonas azotifigens</name>
    <dbReference type="NCBI Taxonomy" id="291995"/>
    <lineage>
        <taxon>Bacteria</taxon>
        <taxon>Pseudomonadati</taxon>
        <taxon>Pseudomonadota</taxon>
        <taxon>Gammaproteobacteria</taxon>
        <taxon>Pseudomonadales</taxon>
        <taxon>Pseudomonadaceae</taxon>
        <taxon>Stutzerimonas</taxon>
    </lineage>
</organism>
<dbReference type="PROSITE" id="PS51085">
    <property type="entry name" value="2FE2S_FER_2"/>
    <property type="match status" value="1"/>
</dbReference>
<evidence type="ECO:0000259" key="3">
    <source>
        <dbReference type="PROSITE" id="PS51384"/>
    </source>
</evidence>
<dbReference type="Pfam" id="PF00970">
    <property type="entry name" value="FAD_binding_6"/>
    <property type="match status" value="1"/>
</dbReference>
<dbReference type="InterPro" id="IPR017938">
    <property type="entry name" value="Riboflavin_synthase-like_b-brl"/>
</dbReference>
<dbReference type="CDD" id="cd00207">
    <property type="entry name" value="fer2"/>
    <property type="match status" value="1"/>
</dbReference>
<comment type="cofactor">
    <cofactor evidence="1">
        <name>[2Fe-2S] cluster</name>
        <dbReference type="ChEBI" id="CHEBI:190135"/>
    </cofactor>
</comment>
<dbReference type="PRINTS" id="PR00371">
    <property type="entry name" value="FPNCR"/>
</dbReference>
<dbReference type="InterPro" id="IPR050415">
    <property type="entry name" value="MRET"/>
</dbReference>
<dbReference type="PROSITE" id="PS51384">
    <property type="entry name" value="FAD_FR"/>
    <property type="match status" value="1"/>
</dbReference>
<dbReference type="RefSeq" id="WP_181068924.1">
    <property type="nucleotide sequence ID" value="NZ_JAAMRF010000001.1"/>
</dbReference>